<keyword evidence="1" id="KW-1133">Transmembrane helix</keyword>
<proteinExistence type="predicted"/>
<accession>A0A7S1AUW8</accession>
<sequence>MAPNDGGLYVKMMSSMRTGHKMGNTIRFLKLPLILTDTRLYAGAISNFYWLTHTLERALVCAKEDKMIRVLRDGLGLPDRAPAYEKDLQQLLGDDWRVEALKFRTAATDAYCAILEAAPPEELVGAAFILYGALVVGGGKKTQAKVRNIFPSCDHALFDVAEDMDAARQRFRQTFSTVGEQWPDHVETFTKQSQRFMALNNTVLGSIRCMPYWWWKATVVAGVFGVCVVTSYRVGWRAK</sequence>
<keyword evidence="1" id="KW-0812">Transmembrane</keyword>
<dbReference type="CDD" id="cd19165">
    <property type="entry name" value="HemeO"/>
    <property type="match status" value="1"/>
</dbReference>
<protein>
    <recommendedName>
        <fullName evidence="3">Heme oxygenase</fullName>
    </recommendedName>
</protein>
<dbReference type="EMBL" id="HBFQ01055734">
    <property type="protein sequence ID" value="CAD8865221.1"/>
    <property type="molecule type" value="Transcribed_RNA"/>
</dbReference>
<dbReference type="SUPFAM" id="SSF48613">
    <property type="entry name" value="Heme oxygenase-like"/>
    <property type="match status" value="1"/>
</dbReference>
<dbReference type="InterPro" id="IPR002051">
    <property type="entry name" value="Haem_Oase"/>
</dbReference>
<organism evidence="2">
    <name type="scientific">Noctiluca scintillans</name>
    <name type="common">Sea sparkle</name>
    <name type="synonym">Red tide dinoflagellate</name>
    <dbReference type="NCBI Taxonomy" id="2966"/>
    <lineage>
        <taxon>Eukaryota</taxon>
        <taxon>Sar</taxon>
        <taxon>Alveolata</taxon>
        <taxon>Dinophyceae</taxon>
        <taxon>Noctilucales</taxon>
        <taxon>Noctilucaceae</taxon>
        <taxon>Noctiluca</taxon>
    </lineage>
</organism>
<evidence type="ECO:0000313" key="2">
    <source>
        <dbReference type="EMBL" id="CAD8865221.1"/>
    </source>
</evidence>
<dbReference type="GO" id="GO:0006788">
    <property type="term" value="P:heme oxidation"/>
    <property type="evidence" value="ECO:0007669"/>
    <property type="project" value="InterPro"/>
</dbReference>
<dbReference type="GO" id="GO:0004392">
    <property type="term" value="F:heme oxygenase (decyclizing) activity"/>
    <property type="evidence" value="ECO:0007669"/>
    <property type="project" value="InterPro"/>
</dbReference>
<dbReference type="Pfam" id="PF01126">
    <property type="entry name" value="Heme_oxygenase"/>
    <property type="match status" value="1"/>
</dbReference>
<dbReference type="AlphaFoldDB" id="A0A7S1AUW8"/>
<dbReference type="InterPro" id="IPR016053">
    <property type="entry name" value="Haem_Oase-like"/>
</dbReference>
<gene>
    <name evidence="2" type="ORF">NSCI0253_LOCUS39576</name>
</gene>
<dbReference type="Gene3D" id="1.20.910.10">
    <property type="entry name" value="Heme oxygenase-like"/>
    <property type="match status" value="1"/>
</dbReference>
<feature type="transmembrane region" description="Helical" evidence="1">
    <location>
        <begin position="212"/>
        <end position="234"/>
    </location>
</feature>
<evidence type="ECO:0000256" key="1">
    <source>
        <dbReference type="SAM" id="Phobius"/>
    </source>
</evidence>
<keyword evidence="1" id="KW-0472">Membrane</keyword>
<reference evidence="2" key="1">
    <citation type="submission" date="2021-01" db="EMBL/GenBank/DDBJ databases">
        <authorList>
            <person name="Corre E."/>
            <person name="Pelletier E."/>
            <person name="Niang G."/>
            <person name="Scheremetjew M."/>
            <person name="Finn R."/>
            <person name="Kale V."/>
            <person name="Holt S."/>
            <person name="Cochrane G."/>
            <person name="Meng A."/>
            <person name="Brown T."/>
            <person name="Cohen L."/>
        </authorList>
    </citation>
    <scope>NUCLEOTIDE SEQUENCE</scope>
</reference>
<evidence type="ECO:0008006" key="3">
    <source>
        <dbReference type="Google" id="ProtNLM"/>
    </source>
</evidence>
<dbReference type="InterPro" id="IPR016084">
    <property type="entry name" value="Haem_Oase-like_multi-hlx"/>
</dbReference>
<name>A0A7S1AUW8_NOCSC</name>